<dbReference type="AlphaFoldDB" id="A0A7D6ZGU8"/>
<keyword evidence="4 8" id="KW-1133">Transmembrane helix</keyword>
<gene>
    <name evidence="10" type="ORF">H0264_30020</name>
</gene>
<dbReference type="KEGG" id="nhu:H0264_30020"/>
<feature type="transmembrane region" description="Helical" evidence="8">
    <location>
        <begin position="124"/>
        <end position="146"/>
    </location>
</feature>
<feature type="region of interest" description="Disordered" evidence="7">
    <location>
        <begin position="621"/>
        <end position="644"/>
    </location>
</feature>
<dbReference type="GO" id="GO:0005886">
    <property type="term" value="C:plasma membrane"/>
    <property type="evidence" value="ECO:0007669"/>
    <property type="project" value="UniProtKB-SubCell"/>
</dbReference>
<evidence type="ECO:0000256" key="5">
    <source>
        <dbReference type="ARBA" id="ARBA00023136"/>
    </source>
</evidence>
<evidence type="ECO:0000256" key="7">
    <source>
        <dbReference type="SAM" id="MobiDB-lite"/>
    </source>
</evidence>
<comment type="subcellular location">
    <subcellularLocation>
        <location evidence="1">Cell membrane</location>
        <topology evidence="1">Multi-pass membrane protein</topology>
    </subcellularLocation>
</comment>
<dbReference type="Pfam" id="PF13515">
    <property type="entry name" value="FUSC_2"/>
    <property type="match status" value="1"/>
</dbReference>
<sequence length="661" mass="70347">MTRRNSLSAVSAPGWLTRILEPLKPRPARIPWSAATRASLGMALPLALGFATGYPAYGALVSMGALSSVLSDTATTYRMRVLNIAVPQLFSALGLTVGILVYGHGWIAVTVVTAIALVSGMISVIGTVSSASGLLLLMSTVIGAGLPMPGPWWLAPVLMGAGGALVLALALLAWPLRGDLPERAAVADTYRAVANLLDNAASQPQTYAAARQELARSLDRAYDLILARRLLDHSRNPDLVRLVGGLNAVVPIVEAAPAAHQFAQRNHRPVPTAVSDAVRTLADAVDRGFTGPVDLHLPTPDDPVAQAVDDAVRHAAALLSGTQPGTADDQIGRPAPVRERLLQATHVVLLSAASWRYGLRLALCIGLAQALVSLVEVPRSYWVALAVTFVMKPDFGSVFSRAVLRAVGTATGLLVAAAVLTQVPRGWWDVLAMALLAPLIPVLTPRGYGYQTAAVTPVILLLSDLINHQGAGLVAPRLYDSLIGCAIALFAGYLLWPQSWATRVGDKLAAAVADTARYIEYAFLDPDAPGMPDRSARARMRRQLFHDLSAVRMEFQRALTEPPPMGTRAVAWMPLVVAVEQIVDTTTAARIRMRQGAPWPPLAESRELAAQLETLARGLREPATVLPSQPARPENSQEDDVLEPLRRDVRAALTIASELAP</sequence>
<reference evidence="10 11" key="1">
    <citation type="submission" date="2020-07" db="EMBL/GenBank/DDBJ databases">
        <authorList>
            <person name="Zhuang K."/>
            <person name="Ran Y."/>
        </authorList>
    </citation>
    <scope>NUCLEOTIDE SEQUENCE [LARGE SCALE GENOMIC DNA]</scope>
    <source>
        <strain evidence="10 11">WCH-YHL-001</strain>
    </source>
</reference>
<keyword evidence="5 8" id="KW-0472">Membrane</keyword>
<feature type="transmembrane region" description="Helical" evidence="8">
    <location>
        <begin position="152"/>
        <end position="174"/>
    </location>
</feature>
<dbReference type="InterPro" id="IPR049453">
    <property type="entry name" value="Memb_transporter_dom"/>
</dbReference>
<feature type="transmembrane region" description="Helical" evidence="8">
    <location>
        <begin position="478"/>
        <end position="496"/>
    </location>
</feature>
<comment type="similarity">
    <text evidence="6">Belongs to the YccS/YhfK family.</text>
</comment>
<evidence type="ECO:0000256" key="2">
    <source>
        <dbReference type="ARBA" id="ARBA00022475"/>
    </source>
</evidence>
<dbReference type="PANTHER" id="PTHR30509">
    <property type="entry name" value="P-HYDROXYBENZOIC ACID EFFLUX PUMP SUBUNIT-RELATED"/>
    <property type="match status" value="1"/>
</dbReference>
<evidence type="ECO:0000256" key="4">
    <source>
        <dbReference type="ARBA" id="ARBA00022989"/>
    </source>
</evidence>
<dbReference type="EMBL" id="CP059399">
    <property type="protein sequence ID" value="QLY29460.1"/>
    <property type="molecule type" value="Genomic_DNA"/>
</dbReference>
<evidence type="ECO:0000256" key="8">
    <source>
        <dbReference type="SAM" id="Phobius"/>
    </source>
</evidence>
<feature type="domain" description="Integral membrane bound transporter" evidence="9">
    <location>
        <begin position="368"/>
        <end position="490"/>
    </location>
</feature>
<keyword evidence="3 8" id="KW-0812">Transmembrane</keyword>
<evidence type="ECO:0000256" key="1">
    <source>
        <dbReference type="ARBA" id="ARBA00004651"/>
    </source>
</evidence>
<dbReference type="PANTHER" id="PTHR30509:SF9">
    <property type="entry name" value="MULTIDRUG RESISTANCE PROTEIN MDTO"/>
    <property type="match status" value="1"/>
</dbReference>
<dbReference type="Proteomes" id="UP000515512">
    <property type="component" value="Chromosome"/>
</dbReference>
<evidence type="ECO:0000313" key="11">
    <source>
        <dbReference type="Proteomes" id="UP000515512"/>
    </source>
</evidence>
<evidence type="ECO:0000259" key="9">
    <source>
        <dbReference type="Pfam" id="PF13515"/>
    </source>
</evidence>
<feature type="transmembrane region" description="Helical" evidence="8">
    <location>
        <begin position="402"/>
        <end position="420"/>
    </location>
</feature>
<accession>A0A7D6ZGU8</accession>
<proteinExistence type="inferred from homology"/>
<keyword evidence="2" id="KW-1003">Cell membrane</keyword>
<keyword evidence="11" id="KW-1185">Reference proteome</keyword>
<evidence type="ECO:0000256" key="6">
    <source>
        <dbReference type="ARBA" id="ARBA00043993"/>
    </source>
</evidence>
<evidence type="ECO:0000313" key="10">
    <source>
        <dbReference type="EMBL" id="QLY29460.1"/>
    </source>
</evidence>
<feature type="transmembrane region" description="Helical" evidence="8">
    <location>
        <begin position="427"/>
        <end position="443"/>
    </location>
</feature>
<feature type="transmembrane region" description="Helical" evidence="8">
    <location>
        <begin position="46"/>
        <end position="70"/>
    </location>
</feature>
<protein>
    <submittedName>
        <fullName evidence="10">FUSC family protein</fullName>
    </submittedName>
</protein>
<feature type="transmembrane region" description="Helical" evidence="8">
    <location>
        <begin position="90"/>
        <end position="117"/>
    </location>
</feature>
<feature type="transmembrane region" description="Helical" evidence="8">
    <location>
        <begin position="361"/>
        <end position="382"/>
    </location>
</feature>
<name>A0A7D6ZGU8_9NOCA</name>
<evidence type="ECO:0000256" key="3">
    <source>
        <dbReference type="ARBA" id="ARBA00022692"/>
    </source>
</evidence>
<organism evidence="10 11">
    <name type="scientific">Nocardia huaxiensis</name>
    <dbReference type="NCBI Taxonomy" id="2755382"/>
    <lineage>
        <taxon>Bacteria</taxon>
        <taxon>Bacillati</taxon>
        <taxon>Actinomycetota</taxon>
        <taxon>Actinomycetes</taxon>
        <taxon>Mycobacteriales</taxon>
        <taxon>Nocardiaceae</taxon>
        <taxon>Nocardia</taxon>
    </lineage>
</organism>